<dbReference type="RefSeq" id="WP_345268151.1">
    <property type="nucleotide sequence ID" value="NZ_BAABIM010000004.1"/>
</dbReference>
<dbReference type="PANTHER" id="PTHR42951">
    <property type="entry name" value="METALLO-BETA-LACTAMASE DOMAIN-CONTAINING"/>
    <property type="match status" value="1"/>
</dbReference>
<comment type="caution">
    <text evidence="2">The sequence shown here is derived from an EMBL/GenBank/DDBJ whole genome shotgun (WGS) entry which is preliminary data.</text>
</comment>
<evidence type="ECO:0000259" key="1">
    <source>
        <dbReference type="SMART" id="SM00849"/>
    </source>
</evidence>
<proteinExistence type="predicted"/>
<evidence type="ECO:0000313" key="3">
    <source>
        <dbReference type="Proteomes" id="UP001500621"/>
    </source>
</evidence>
<dbReference type="Pfam" id="PF00753">
    <property type="entry name" value="Lactamase_B"/>
    <property type="match status" value="1"/>
</dbReference>
<name>A0ABP8WS19_9ACTN</name>
<feature type="domain" description="Metallo-beta-lactamase" evidence="1">
    <location>
        <begin position="18"/>
        <end position="213"/>
    </location>
</feature>
<dbReference type="Gene3D" id="3.60.15.10">
    <property type="entry name" value="Ribonuclease Z/Hydroxyacylglutathione hydrolase-like"/>
    <property type="match status" value="1"/>
</dbReference>
<organism evidence="2 3">
    <name type="scientific">Nocardioides nanhaiensis</name>
    <dbReference type="NCBI Taxonomy" id="1476871"/>
    <lineage>
        <taxon>Bacteria</taxon>
        <taxon>Bacillati</taxon>
        <taxon>Actinomycetota</taxon>
        <taxon>Actinomycetes</taxon>
        <taxon>Propionibacteriales</taxon>
        <taxon>Nocardioidaceae</taxon>
        <taxon>Nocardioides</taxon>
    </lineage>
</organism>
<keyword evidence="3" id="KW-1185">Reference proteome</keyword>
<accession>A0ABP8WS19</accession>
<dbReference type="InterPro" id="IPR036866">
    <property type="entry name" value="RibonucZ/Hydroxyglut_hydro"/>
</dbReference>
<gene>
    <name evidence="2" type="ORF">GCM10023226_34350</name>
</gene>
<dbReference type="Proteomes" id="UP001500621">
    <property type="component" value="Unassembled WGS sequence"/>
</dbReference>
<protein>
    <submittedName>
        <fullName evidence="2">MBL fold metallo-hydrolase</fullName>
    </submittedName>
</protein>
<dbReference type="InterPro" id="IPR050855">
    <property type="entry name" value="NDM-1-like"/>
</dbReference>
<dbReference type="SUPFAM" id="SSF56281">
    <property type="entry name" value="Metallo-hydrolase/oxidoreductase"/>
    <property type="match status" value="1"/>
</dbReference>
<dbReference type="CDD" id="cd16282">
    <property type="entry name" value="metallo-hydrolase-like_MBL-fold"/>
    <property type="match status" value="1"/>
</dbReference>
<sequence>MFTEVADRVWVARHAWFDVNVSLVGGEAGLVLVDTHASGLAARAVVDDVRRLGRGEVVAVVNTHEHFDHTFGNATVREAWPAVALHAHEEAAARTLEAGERVKARYAEGEDPHREEVLATEVLAAERTFSSATTLDLGDRFVELVHPGRGHTSGDLVVRVPDADLVLAGDLVEESTVAGGPGFGEDCWPLEWPHSLDIVLGLLTSTSTVVPGHGAPVDRDFVEEQRNAIGVVAQTVRDLAARGVPASQALEATTWPYPAEHLVHAVNRGYAHLSRGEKRLPMV</sequence>
<reference evidence="3" key="1">
    <citation type="journal article" date="2019" name="Int. J. Syst. Evol. Microbiol.">
        <title>The Global Catalogue of Microorganisms (GCM) 10K type strain sequencing project: providing services to taxonomists for standard genome sequencing and annotation.</title>
        <authorList>
            <consortium name="The Broad Institute Genomics Platform"/>
            <consortium name="The Broad Institute Genome Sequencing Center for Infectious Disease"/>
            <person name="Wu L."/>
            <person name="Ma J."/>
        </authorList>
    </citation>
    <scope>NUCLEOTIDE SEQUENCE [LARGE SCALE GENOMIC DNA]</scope>
    <source>
        <strain evidence="3">JCM 18127</strain>
    </source>
</reference>
<evidence type="ECO:0000313" key="2">
    <source>
        <dbReference type="EMBL" id="GAA4693613.1"/>
    </source>
</evidence>
<dbReference type="EMBL" id="BAABIM010000004">
    <property type="protein sequence ID" value="GAA4693613.1"/>
    <property type="molecule type" value="Genomic_DNA"/>
</dbReference>
<dbReference type="PANTHER" id="PTHR42951:SF4">
    <property type="entry name" value="ACYL-COENZYME A THIOESTERASE MBLAC2"/>
    <property type="match status" value="1"/>
</dbReference>
<dbReference type="SMART" id="SM00849">
    <property type="entry name" value="Lactamase_B"/>
    <property type="match status" value="1"/>
</dbReference>
<dbReference type="InterPro" id="IPR001279">
    <property type="entry name" value="Metallo-B-lactamas"/>
</dbReference>